<organism evidence="7 8">
    <name type="scientific">Cohnella endophytica</name>
    <dbReference type="NCBI Taxonomy" id="2419778"/>
    <lineage>
        <taxon>Bacteria</taxon>
        <taxon>Bacillati</taxon>
        <taxon>Bacillota</taxon>
        <taxon>Bacilli</taxon>
        <taxon>Bacillales</taxon>
        <taxon>Paenibacillaceae</taxon>
        <taxon>Cohnella</taxon>
    </lineage>
</organism>
<dbReference type="RefSeq" id="WP_120975930.1">
    <property type="nucleotide sequence ID" value="NZ_RBZM01000004.1"/>
</dbReference>
<evidence type="ECO:0000256" key="2">
    <source>
        <dbReference type="ARBA" id="ARBA00022692"/>
    </source>
</evidence>
<comment type="caution">
    <text evidence="7">The sequence shown here is derived from an EMBL/GenBank/DDBJ whole genome shotgun (WGS) entry which is preliminary data.</text>
</comment>
<dbReference type="EMBL" id="RBZM01000004">
    <property type="protein sequence ID" value="RKP55299.1"/>
    <property type="molecule type" value="Genomic_DNA"/>
</dbReference>
<evidence type="ECO:0000256" key="1">
    <source>
        <dbReference type="ARBA" id="ARBA00004141"/>
    </source>
</evidence>
<feature type="transmembrane region" description="Helical" evidence="5">
    <location>
        <begin position="280"/>
        <end position="302"/>
    </location>
</feature>
<feature type="transmembrane region" description="Helical" evidence="5">
    <location>
        <begin position="174"/>
        <end position="193"/>
    </location>
</feature>
<evidence type="ECO:0000313" key="7">
    <source>
        <dbReference type="EMBL" id="RKP55299.1"/>
    </source>
</evidence>
<dbReference type="PANTHER" id="PTHR43027">
    <property type="entry name" value="DOXORUBICIN RESISTANCE ABC TRANSPORTER PERMEASE PROTEIN DRRC-RELATED"/>
    <property type="match status" value="1"/>
</dbReference>
<keyword evidence="4 5" id="KW-0472">Membrane</keyword>
<feature type="transmembrane region" description="Helical" evidence="5">
    <location>
        <begin position="214"/>
        <end position="246"/>
    </location>
</feature>
<dbReference type="InterPro" id="IPR047817">
    <property type="entry name" value="ABC2_TM_bact-type"/>
</dbReference>
<evidence type="ECO:0000259" key="6">
    <source>
        <dbReference type="PROSITE" id="PS51012"/>
    </source>
</evidence>
<feature type="domain" description="ABC transmembrane type-2" evidence="6">
    <location>
        <begin position="130"/>
        <end position="367"/>
    </location>
</feature>
<dbReference type="GO" id="GO:0043190">
    <property type="term" value="C:ATP-binding cassette (ABC) transporter complex"/>
    <property type="evidence" value="ECO:0007669"/>
    <property type="project" value="InterPro"/>
</dbReference>
<protein>
    <recommendedName>
        <fullName evidence="5">Transport permease protein</fullName>
    </recommendedName>
</protein>
<sequence length="372" mass="40996">MSKSKQLGKLFGAQIKMMFREKQVWFWNLFFPIILMVLFMIIFGGGGSKEFKADIAVVKPSANATADMLEDHLRQVPVFKWKSDQPVSQEQADTWIKDKDVEAVIVLPATEDATAVKLIVNKENEKSATTQAISGILDQFIQQTNFSVAGVQPTFKLNMDSISNGNDDLSYVDFLMTGMIALSIAQGGLFGMVEMVEMRRKGLLRRLRLTPVKMGLYGVAGMLVRFVLAFVQICILSAIGIFGFGAHLHVDIPTLVIAFFVGALAFNALGYLFSSFSKTLEAYMGVANIASFLMMFLSGIFFPTNGFPDWLQPVSKVLPLTYFVNGMRDGMVYGNGIGTGEFWMGIGILGAWGAVAFLVAAMIYRNGKVEVR</sequence>
<proteinExistence type="inferred from homology"/>
<dbReference type="Proteomes" id="UP000282076">
    <property type="component" value="Unassembled WGS sequence"/>
</dbReference>
<gene>
    <name evidence="7" type="ORF">D7Z26_08815</name>
</gene>
<reference evidence="7 8" key="1">
    <citation type="submission" date="2018-10" db="EMBL/GenBank/DDBJ databases">
        <title>Cohnella sp. M2MS4P-1, whole genome shotgun sequence.</title>
        <authorList>
            <person name="Tuo L."/>
        </authorList>
    </citation>
    <scope>NUCLEOTIDE SEQUENCE [LARGE SCALE GENOMIC DNA]</scope>
    <source>
        <strain evidence="7 8">M2MS4P-1</strain>
    </source>
</reference>
<keyword evidence="2 5" id="KW-0812">Transmembrane</keyword>
<keyword evidence="8" id="KW-1185">Reference proteome</keyword>
<evidence type="ECO:0000256" key="3">
    <source>
        <dbReference type="ARBA" id="ARBA00022989"/>
    </source>
</evidence>
<comment type="similarity">
    <text evidence="5">Belongs to the ABC-2 integral membrane protein family.</text>
</comment>
<feature type="transmembrane region" description="Helical" evidence="5">
    <location>
        <begin position="252"/>
        <end position="273"/>
    </location>
</feature>
<dbReference type="PANTHER" id="PTHR43027:SF2">
    <property type="entry name" value="TRANSPORT PERMEASE PROTEIN"/>
    <property type="match status" value="1"/>
</dbReference>
<feature type="transmembrane region" description="Helical" evidence="5">
    <location>
        <begin position="24"/>
        <end position="43"/>
    </location>
</feature>
<keyword evidence="5" id="KW-0813">Transport</keyword>
<evidence type="ECO:0000313" key="8">
    <source>
        <dbReference type="Proteomes" id="UP000282076"/>
    </source>
</evidence>
<dbReference type="GO" id="GO:0140359">
    <property type="term" value="F:ABC-type transporter activity"/>
    <property type="evidence" value="ECO:0007669"/>
    <property type="project" value="InterPro"/>
</dbReference>
<feature type="transmembrane region" description="Helical" evidence="5">
    <location>
        <begin position="342"/>
        <end position="364"/>
    </location>
</feature>
<dbReference type="PRINTS" id="PR00164">
    <property type="entry name" value="ABC2TRNSPORT"/>
</dbReference>
<name>A0A494XZA2_9BACL</name>
<evidence type="ECO:0000256" key="4">
    <source>
        <dbReference type="ARBA" id="ARBA00023136"/>
    </source>
</evidence>
<dbReference type="PROSITE" id="PS51012">
    <property type="entry name" value="ABC_TM2"/>
    <property type="match status" value="1"/>
</dbReference>
<comment type="subcellular location">
    <subcellularLocation>
        <location evidence="5">Cell membrane</location>
        <topology evidence="5">Multi-pass membrane protein</topology>
    </subcellularLocation>
    <subcellularLocation>
        <location evidence="1">Membrane</location>
        <topology evidence="1">Multi-pass membrane protein</topology>
    </subcellularLocation>
</comment>
<keyword evidence="5" id="KW-1003">Cell membrane</keyword>
<dbReference type="OrthoDB" id="9788252at2"/>
<dbReference type="Pfam" id="PF12698">
    <property type="entry name" value="ABC2_membrane_3"/>
    <property type="match status" value="1"/>
</dbReference>
<accession>A0A494XZA2</accession>
<dbReference type="AlphaFoldDB" id="A0A494XZA2"/>
<dbReference type="InterPro" id="IPR052902">
    <property type="entry name" value="ABC-2_transporter"/>
</dbReference>
<dbReference type="InterPro" id="IPR000412">
    <property type="entry name" value="ABC_2_transport"/>
</dbReference>
<dbReference type="InterPro" id="IPR013525">
    <property type="entry name" value="ABC2_TM"/>
</dbReference>
<evidence type="ECO:0000256" key="5">
    <source>
        <dbReference type="RuleBase" id="RU361157"/>
    </source>
</evidence>
<keyword evidence="3 5" id="KW-1133">Transmembrane helix</keyword>